<accession>A0A7C4E2W5</accession>
<dbReference type="Pfam" id="PF00534">
    <property type="entry name" value="Glycos_transf_1"/>
    <property type="match status" value="1"/>
</dbReference>
<organism evidence="3">
    <name type="scientific">Caldiarchaeum subterraneum</name>
    <dbReference type="NCBI Taxonomy" id="311458"/>
    <lineage>
        <taxon>Archaea</taxon>
        <taxon>Nitrososphaerota</taxon>
        <taxon>Candidatus Caldarchaeales</taxon>
        <taxon>Candidatus Caldarchaeaceae</taxon>
        <taxon>Candidatus Caldarchaeum</taxon>
    </lineage>
</organism>
<dbReference type="PANTHER" id="PTHR45947:SF3">
    <property type="entry name" value="SULFOQUINOVOSYL TRANSFERASE SQD2"/>
    <property type="match status" value="1"/>
</dbReference>
<dbReference type="SUPFAM" id="SSF53756">
    <property type="entry name" value="UDP-Glycosyltransferase/glycogen phosphorylase"/>
    <property type="match status" value="1"/>
</dbReference>
<dbReference type="CDD" id="cd03801">
    <property type="entry name" value="GT4_PimA-like"/>
    <property type="match status" value="1"/>
</dbReference>
<dbReference type="EMBL" id="DTAD01000087">
    <property type="protein sequence ID" value="HGN91061.1"/>
    <property type="molecule type" value="Genomic_DNA"/>
</dbReference>
<dbReference type="InterPro" id="IPR028098">
    <property type="entry name" value="Glyco_trans_4-like_N"/>
</dbReference>
<dbReference type="Pfam" id="PF13439">
    <property type="entry name" value="Glyco_transf_4"/>
    <property type="match status" value="1"/>
</dbReference>
<dbReference type="GO" id="GO:0016757">
    <property type="term" value="F:glycosyltransferase activity"/>
    <property type="evidence" value="ECO:0007669"/>
    <property type="project" value="InterPro"/>
</dbReference>
<dbReference type="AlphaFoldDB" id="A0A7C4E2W5"/>
<keyword evidence="3" id="KW-0808">Transferase</keyword>
<comment type="caution">
    <text evidence="3">The sequence shown here is derived from an EMBL/GenBank/DDBJ whole genome shotgun (WGS) entry which is preliminary data.</text>
</comment>
<evidence type="ECO:0000313" key="4">
    <source>
        <dbReference type="EMBL" id="HHN52483.1"/>
    </source>
</evidence>
<dbReference type="Gene3D" id="3.40.50.2000">
    <property type="entry name" value="Glycogen Phosphorylase B"/>
    <property type="match status" value="2"/>
</dbReference>
<evidence type="ECO:0000313" key="3">
    <source>
        <dbReference type="EMBL" id="HGN91061.1"/>
    </source>
</evidence>
<evidence type="ECO:0000259" key="2">
    <source>
        <dbReference type="Pfam" id="PF13439"/>
    </source>
</evidence>
<sequence length="343" mass="36802">MAGLRGWVDVLLVSPTARGLGGVARHVSGLAARLEAAGYHVAVVSSENTPIVNVKGLKNPTFMLSSMFSALFRRASVVHGHNVPSCLAMRAASAGRRVLTMHGVYAEQVNLLHGSLVGWVASRLERTALNWADVVTAVSKRTAEFYRSKGVDAVYIPNAVDVDVRVEGIRLGYPQVVYVGRLSREKNVSTLVDAARRLQDAKFLIVGDGPDKPFLEKAAQNLSNVVFTGAVEHEKALGYIAGSDVLVLPSIAEGMSTVLLEAMALKTPVVATAVGGNTELVQHGETGMLVNAGDPEQLTEAIAHLLNNPAEAKRLAEKAYQNVVKHFSWEAVFPQYLKVYELG</sequence>
<proteinExistence type="predicted"/>
<gene>
    <name evidence="4" type="ORF">ENM30_04120</name>
    <name evidence="3" type="ORF">ENT82_08085</name>
</gene>
<dbReference type="PANTHER" id="PTHR45947">
    <property type="entry name" value="SULFOQUINOVOSYL TRANSFERASE SQD2"/>
    <property type="match status" value="1"/>
</dbReference>
<feature type="domain" description="Glycosyltransferase subfamily 4-like N-terminal" evidence="2">
    <location>
        <begin position="21"/>
        <end position="163"/>
    </location>
</feature>
<reference evidence="3" key="1">
    <citation type="journal article" date="2020" name="mSystems">
        <title>Genome- and Community-Level Interaction Insights into Carbon Utilization and Element Cycling Functions of Hydrothermarchaeota in Hydrothermal Sediment.</title>
        <authorList>
            <person name="Zhou Z."/>
            <person name="Liu Y."/>
            <person name="Xu W."/>
            <person name="Pan J."/>
            <person name="Luo Z.H."/>
            <person name="Li M."/>
        </authorList>
    </citation>
    <scope>NUCLEOTIDE SEQUENCE [LARGE SCALE GENOMIC DNA]</scope>
    <source>
        <strain evidence="4">SpSt-1073</strain>
        <strain evidence="3">SpSt-613</strain>
    </source>
</reference>
<feature type="domain" description="Glycosyl transferase family 1" evidence="1">
    <location>
        <begin position="165"/>
        <end position="321"/>
    </location>
</feature>
<name>A0A7C4E2W5_CALS0</name>
<dbReference type="InterPro" id="IPR001296">
    <property type="entry name" value="Glyco_trans_1"/>
</dbReference>
<protein>
    <submittedName>
        <fullName evidence="3">Glycosyltransferase family 1 protein</fullName>
    </submittedName>
</protein>
<evidence type="ECO:0000259" key="1">
    <source>
        <dbReference type="Pfam" id="PF00534"/>
    </source>
</evidence>
<dbReference type="InterPro" id="IPR050194">
    <property type="entry name" value="Glycosyltransferase_grp1"/>
</dbReference>
<dbReference type="EMBL" id="DRXG01000091">
    <property type="protein sequence ID" value="HHN52483.1"/>
    <property type="molecule type" value="Genomic_DNA"/>
</dbReference>